<keyword evidence="2 10" id="KW-0813">Transport</keyword>
<evidence type="ECO:0000256" key="7">
    <source>
        <dbReference type="ARBA" id="ARBA00023136"/>
    </source>
</evidence>
<feature type="domain" description="TonB-dependent receptor plug" evidence="14">
    <location>
        <begin position="116"/>
        <end position="235"/>
    </location>
</feature>
<dbReference type="SUPFAM" id="SSF56935">
    <property type="entry name" value="Porins"/>
    <property type="match status" value="1"/>
</dbReference>
<reference evidence="15 16" key="1">
    <citation type="submission" date="2020-08" db="EMBL/GenBank/DDBJ databases">
        <title>Genomic Encyclopedia of Type Strains, Phase IV (KMG-IV): sequencing the most valuable type-strain genomes for metagenomic binning, comparative biology and taxonomic classification.</title>
        <authorList>
            <person name="Goeker M."/>
        </authorList>
    </citation>
    <scope>NUCLEOTIDE SEQUENCE [LARGE SCALE GENOMIC DNA]</scope>
    <source>
        <strain evidence="15 16">DSM 100774</strain>
    </source>
</reference>
<dbReference type="AlphaFoldDB" id="A0A7W6K982"/>
<gene>
    <name evidence="15" type="ORF">GGQ60_001519</name>
</gene>
<evidence type="ECO:0000256" key="4">
    <source>
        <dbReference type="ARBA" id="ARBA00022692"/>
    </source>
</evidence>
<dbReference type="InterPro" id="IPR000531">
    <property type="entry name" value="Beta-barrel_TonB"/>
</dbReference>
<feature type="domain" description="TonB-dependent receptor-like beta-barrel" evidence="13">
    <location>
        <begin position="432"/>
        <end position="855"/>
    </location>
</feature>
<dbReference type="InterPro" id="IPR039426">
    <property type="entry name" value="TonB-dep_rcpt-like"/>
</dbReference>
<accession>A0A7W6K982</accession>
<evidence type="ECO:0000256" key="8">
    <source>
        <dbReference type="ARBA" id="ARBA00023170"/>
    </source>
</evidence>
<evidence type="ECO:0000256" key="5">
    <source>
        <dbReference type="ARBA" id="ARBA00022729"/>
    </source>
</evidence>
<evidence type="ECO:0000313" key="16">
    <source>
        <dbReference type="Proteomes" id="UP000532273"/>
    </source>
</evidence>
<evidence type="ECO:0000256" key="6">
    <source>
        <dbReference type="ARBA" id="ARBA00023077"/>
    </source>
</evidence>
<dbReference type="Gene3D" id="2.40.170.20">
    <property type="entry name" value="TonB-dependent receptor, beta-barrel domain"/>
    <property type="match status" value="1"/>
</dbReference>
<keyword evidence="4 10" id="KW-0812">Transmembrane</keyword>
<evidence type="ECO:0000259" key="14">
    <source>
        <dbReference type="Pfam" id="PF07715"/>
    </source>
</evidence>
<dbReference type="Pfam" id="PF07715">
    <property type="entry name" value="Plug"/>
    <property type="match status" value="1"/>
</dbReference>
<comment type="caution">
    <text evidence="15">The sequence shown here is derived from an EMBL/GenBank/DDBJ whole genome shotgun (WGS) entry which is preliminary data.</text>
</comment>
<dbReference type="NCBIfam" id="TIGR04057">
    <property type="entry name" value="SusC_RagA_signa"/>
    <property type="match status" value="1"/>
</dbReference>
<keyword evidence="6 11" id="KW-0798">TonB box</keyword>
<dbReference type="FunFam" id="2.170.130.10:FF:000008">
    <property type="entry name" value="SusC/RagA family TonB-linked outer membrane protein"/>
    <property type="match status" value="1"/>
</dbReference>
<dbReference type="RefSeq" id="WP_183761696.1">
    <property type="nucleotide sequence ID" value="NZ_BMHZ01000001.1"/>
</dbReference>
<dbReference type="GO" id="GO:0009279">
    <property type="term" value="C:cell outer membrane"/>
    <property type="evidence" value="ECO:0007669"/>
    <property type="project" value="UniProtKB-SubCell"/>
</dbReference>
<protein>
    <submittedName>
        <fullName evidence="15">TonB-linked SusC/RagA family outer membrane protein</fullName>
    </submittedName>
</protein>
<dbReference type="InterPro" id="IPR036942">
    <property type="entry name" value="Beta-barrel_TonB_sf"/>
</dbReference>
<dbReference type="InterPro" id="IPR008969">
    <property type="entry name" value="CarboxyPept-like_regulatory"/>
</dbReference>
<keyword evidence="8" id="KW-0675">Receptor</keyword>
<dbReference type="GO" id="GO:0044718">
    <property type="term" value="P:siderophore transmembrane transport"/>
    <property type="evidence" value="ECO:0007669"/>
    <property type="project" value="TreeGrafter"/>
</dbReference>
<dbReference type="Pfam" id="PF13715">
    <property type="entry name" value="CarbopepD_reg_2"/>
    <property type="match status" value="1"/>
</dbReference>
<evidence type="ECO:0000256" key="11">
    <source>
        <dbReference type="RuleBase" id="RU003357"/>
    </source>
</evidence>
<dbReference type="InterPro" id="IPR023996">
    <property type="entry name" value="TonB-dep_OMP_SusC/RagA"/>
</dbReference>
<keyword evidence="9 10" id="KW-0998">Cell outer membrane</keyword>
<dbReference type="EMBL" id="JACIEF010000002">
    <property type="protein sequence ID" value="MBB4107538.1"/>
    <property type="molecule type" value="Genomic_DNA"/>
</dbReference>
<dbReference type="PANTHER" id="PTHR30069:SF29">
    <property type="entry name" value="HEMOGLOBIN AND HEMOGLOBIN-HAPTOGLOBIN-BINDING PROTEIN 1-RELATED"/>
    <property type="match status" value="1"/>
</dbReference>
<feature type="chain" id="PRO_5030601950" evidence="12">
    <location>
        <begin position="22"/>
        <end position="996"/>
    </location>
</feature>
<feature type="signal peptide" evidence="12">
    <location>
        <begin position="1"/>
        <end position="21"/>
    </location>
</feature>
<dbReference type="InterPro" id="IPR037066">
    <property type="entry name" value="Plug_dom_sf"/>
</dbReference>
<dbReference type="Pfam" id="PF00593">
    <property type="entry name" value="TonB_dep_Rec_b-barrel"/>
    <property type="match status" value="1"/>
</dbReference>
<evidence type="ECO:0000256" key="9">
    <source>
        <dbReference type="ARBA" id="ARBA00023237"/>
    </source>
</evidence>
<evidence type="ECO:0000256" key="1">
    <source>
        <dbReference type="ARBA" id="ARBA00004571"/>
    </source>
</evidence>
<dbReference type="GO" id="GO:0015344">
    <property type="term" value="F:siderophore uptake transmembrane transporter activity"/>
    <property type="evidence" value="ECO:0007669"/>
    <property type="project" value="TreeGrafter"/>
</dbReference>
<dbReference type="Gene3D" id="2.60.40.1120">
    <property type="entry name" value="Carboxypeptidase-like, regulatory domain"/>
    <property type="match status" value="1"/>
</dbReference>
<evidence type="ECO:0000256" key="12">
    <source>
        <dbReference type="SAM" id="SignalP"/>
    </source>
</evidence>
<comment type="similarity">
    <text evidence="10 11">Belongs to the TonB-dependent receptor family.</text>
</comment>
<dbReference type="NCBIfam" id="TIGR04056">
    <property type="entry name" value="OMP_RagA_SusC"/>
    <property type="match status" value="1"/>
</dbReference>
<dbReference type="PANTHER" id="PTHR30069">
    <property type="entry name" value="TONB-DEPENDENT OUTER MEMBRANE RECEPTOR"/>
    <property type="match status" value="1"/>
</dbReference>
<evidence type="ECO:0000313" key="15">
    <source>
        <dbReference type="EMBL" id="MBB4107538.1"/>
    </source>
</evidence>
<dbReference type="Proteomes" id="UP000532273">
    <property type="component" value="Unassembled WGS sequence"/>
</dbReference>
<evidence type="ECO:0000259" key="13">
    <source>
        <dbReference type="Pfam" id="PF00593"/>
    </source>
</evidence>
<proteinExistence type="inferred from homology"/>
<dbReference type="InterPro" id="IPR023997">
    <property type="entry name" value="TonB-dep_OMP_SusC/RagA_CS"/>
</dbReference>
<dbReference type="SUPFAM" id="SSF49464">
    <property type="entry name" value="Carboxypeptidase regulatory domain-like"/>
    <property type="match status" value="1"/>
</dbReference>
<dbReference type="InterPro" id="IPR012910">
    <property type="entry name" value="Plug_dom"/>
</dbReference>
<evidence type="ECO:0000256" key="10">
    <source>
        <dbReference type="PROSITE-ProRule" id="PRU01360"/>
    </source>
</evidence>
<keyword evidence="5 12" id="KW-0732">Signal</keyword>
<evidence type="ECO:0000256" key="3">
    <source>
        <dbReference type="ARBA" id="ARBA00022452"/>
    </source>
</evidence>
<evidence type="ECO:0000256" key="2">
    <source>
        <dbReference type="ARBA" id="ARBA00022448"/>
    </source>
</evidence>
<sequence>MKRKILSLVILCLVVTFPVFSQNKVITGKVVAAEDGLPIPAVSIRIPGTKAGTQTDANGNYSIALPPSARSIEFSFLGFITVRETINARRVINISLKSDATGLDEVVVTGFGQTTKKRDITGAVSSISSKEIEKVPLVSFDRAMQGTLPGVRVNTNSGTPGSSVSVLIRGTGSFNASTAPLYIVDGIQVNSGDLTRSLSTSNILSNLNPDDIETIDVLKDASSASIYGSQAANGVVIITTKRGKAGRTEFDFSSYFGYAEEVDRLDVLNGPEWLSVYTEENVNRYGANSSQVVGTSGVKTVFGADPAAAPTYSWYDAAYRKGHTQNYQLTARGGDAKTKFYISAGLFDQKGQQIQQDFKRGTFKTNLEHHVNNKLSLEANINLSTFTQNGTLSGSTFANPSFGANFLIPTQAVYTASGDYNEPLLGAVATNPIKSANYDINKGTTNQLQGIFALNYKIIDDLKFRVTGSIDYGDIKEDRFQDPRTRDGAAPNGRYTFLDTEFKNYQTNATLNYSHLFGAKHKVSGLVGFEYRHQVNNTVTTQKTGFPNYLFRTLNGGTVLASISSGFTEFKNLGYFARGEYAFDDKYIVNGTIRYDGNSRFGENRKFGLFGSGSLTWRLSRENFLKEVRWLSDWKIRTSYGKVGNSGIGNFASLSTFGSNSGYNGIGGISPGGLPNVELTWEDSYTLNLGTDVSLFNNRLSFTAEFYNKLNKNLLLTRTLPSTSGYSGVSDNAGKMQNRGFEFQLNSQNLTGKFKWNTSFNISYNKNKVLQLITDDLDPRFQLVGNSVSRVLSYQYAGVNPADGRPLWLDANNNLTYNLTANDRRIIGDTQQKYFGGFTNNFSYEGIGLDIFFQYATGFLLFDQNKNFLDSYANASNRSTDVFRRWTSPGQITDVPQAYTGGNYVSGGVASSAYSTSSTQWYKPGDYLRLKEVRLSYQLPKALITKARLNNVLLYATGTNLLTWTKYTGIDPETVLSDNGGVPQARTYTLGFQIGL</sequence>
<keyword evidence="7 10" id="KW-0472">Membrane</keyword>
<dbReference type="PROSITE" id="PS52016">
    <property type="entry name" value="TONB_DEPENDENT_REC_3"/>
    <property type="match status" value="1"/>
</dbReference>
<organism evidence="15 16">
    <name type="scientific">Pedobacter zeae</name>
    <dbReference type="NCBI Taxonomy" id="1737356"/>
    <lineage>
        <taxon>Bacteria</taxon>
        <taxon>Pseudomonadati</taxon>
        <taxon>Bacteroidota</taxon>
        <taxon>Sphingobacteriia</taxon>
        <taxon>Sphingobacteriales</taxon>
        <taxon>Sphingobacteriaceae</taxon>
        <taxon>Pedobacter</taxon>
    </lineage>
</organism>
<comment type="subcellular location">
    <subcellularLocation>
        <location evidence="1 10">Cell outer membrane</location>
        <topology evidence="1 10">Multi-pass membrane protein</topology>
    </subcellularLocation>
</comment>
<dbReference type="Gene3D" id="2.170.130.10">
    <property type="entry name" value="TonB-dependent receptor, plug domain"/>
    <property type="match status" value="1"/>
</dbReference>
<keyword evidence="3 10" id="KW-1134">Transmembrane beta strand</keyword>
<name>A0A7W6K982_9SPHI</name>